<feature type="region of interest" description="Disordered" evidence="8">
    <location>
        <begin position="1"/>
        <end position="23"/>
    </location>
</feature>
<evidence type="ECO:0000256" key="8">
    <source>
        <dbReference type="SAM" id="MobiDB-lite"/>
    </source>
</evidence>
<keyword evidence="11" id="KW-1185">Reference proteome</keyword>
<dbReference type="InterPro" id="IPR001578">
    <property type="entry name" value="Peptidase_C12_UCH"/>
</dbReference>
<organism evidence="10 11">
    <name type="scientific">Talaromyces atroroseus</name>
    <dbReference type="NCBI Taxonomy" id="1441469"/>
    <lineage>
        <taxon>Eukaryota</taxon>
        <taxon>Fungi</taxon>
        <taxon>Dikarya</taxon>
        <taxon>Ascomycota</taxon>
        <taxon>Pezizomycotina</taxon>
        <taxon>Eurotiomycetes</taxon>
        <taxon>Eurotiomycetidae</taxon>
        <taxon>Eurotiales</taxon>
        <taxon>Trichocomaceae</taxon>
        <taxon>Talaromyces</taxon>
        <taxon>Talaromyces sect. Trachyspermi</taxon>
    </lineage>
</organism>
<keyword evidence="4" id="KW-0833">Ubl conjugation pathway</keyword>
<dbReference type="GO" id="GO:0004843">
    <property type="term" value="F:cysteine-type deubiquitinase activity"/>
    <property type="evidence" value="ECO:0007669"/>
    <property type="project" value="UniProtKB-EC"/>
</dbReference>
<evidence type="ECO:0000256" key="2">
    <source>
        <dbReference type="ARBA" id="ARBA00012759"/>
    </source>
</evidence>
<dbReference type="Gene3D" id="3.40.532.10">
    <property type="entry name" value="Peptidase C12, ubiquitin carboxyl-terminal hydrolase"/>
    <property type="match status" value="1"/>
</dbReference>
<dbReference type="EMBL" id="LFMY01000002">
    <property type="protein sequence ID" value="OKL62840.1"/>
    <property type="molecule type" value="Genomic_DNA"/>
</dbReference>
<evidence type="ECO:0000256" key="1">
    <source>
        <dbReference type="ARBA" id="ARBA00000707"/>
    </source>
</evidence>
<dbReference type="GO" id="GO:0006511">
    <property type="term" value="P:ubiquitin-dependent protein catabolic process"/>
    <property type="evidence" value="ECO:0007669"/>
    <property type="project" value="InterPro"/>
</dbReference>
<dbReference type="Pfam" id="PF01088">
    <property type="entry name" value="Peptidase_C12"/>
    <property type="match status" value="1"/>
</dbReference>
<dbReference type="Proteomes" id="UP000214365">
    <property type="component" value="Unassembled WGS sequence"/>
</dbReference>
<dbReference type="InterPro" id="IPR038765">
    <property type="entry name" value="Papain-like_cys_pep_sf"/>
</dbReference>
<evidence type="ECO:0000313" key="11">
    <source>
        <dbReference type="Proteomes" id="UP000214365"/>
    </source>
</evidence>
<dbReference type="EC" id="3.4.19.12" evidence="2"/>
<dbReference type="PROSITE" id="PS52048">
    <property type="entry name" value="UCH_DOMAIN"/>
    <property type="match status" value="1"/>
</dbReference>
<dbReference type="STRING" id="1441469.A0A1Q5QA93"/>
<gene>
    <name evidence="10" type="ORF">UA08_02101</name>
</gene>
<comment type="caution">
    <text evidence="10">The sequence shown here is derived from an EMBL/GenBank/DDBJ whole genome shotgun (WGS) entry which is preliminary data.</text>
</comment>
<evidence type="ECO:0000256" key="3">
    <source>
        <dbReference type="ARBA" id="ARBA00022670"/>
    </source>
</evidence>
<proteinExistence type="inferred from homology"/>
<dbReference type="GeneID" id="31001856"/>
<evidence type="ECO:0000313" key="10">
    <source>
        <dbReference type="EMBL" id="OKL62840.1"/>
    </source>
</evidence>
<feature type="domain" description="UCH catalytic" evidence="9">
    <location>
        <begin position="1"/>
        <end position="197"/>
    </location>
</feature>
<evidence type="ECO:0000256" key="7">
    <source>
        <dbReference type="PROSITE-ProRule" id="PRU01393"/>
    </source>
</evidence>
<dbReference type="SUPFAM" id="SSF54001">
    <property type="entry name" value="Cysteine proteinases"/>
    <property type="match status" value="1"/>
</dbReference>
<dbReference type="GO" id="GO:0016579">
    <property type="term" value="P:protein deubiquitination"/>
    <property type="evidence" value="ECO:0007669"/>
    <property type="project" value="TreeGrafter"/>
</dbReference>
<dbReference type="InterPro" id="IPR036959">
    <property type="entry name" value="Peptidase_C12_UCH_sf"/>
</dbReference>
<dbReference type="GO" id="GO:0005737">
    <property type="term" value="C:cytoplasm"/>
    <property type="evidence" value="ECO:0007669"/>
    <property type="project" value="TreeGrafter"/>
</dbReference>
<dbReference type="AlphaFoldDB" id="A0A1Q5QA93"/>
<name>A0A1Q5QA93_TALAT</name>
<protein>
    <recommendedName>
        <fullName evidence="2">ubiquitinyl hydrolase 1</fullName>
        <ecNumber evidence="2">3.4.19.12</ecNumber>
    </recommendedName>
</protein>
<evidence type="ECO:0000256" key="5">
    <source>
        <dbReference type="ARBA" id="ARBA00022801"/>
    </source>
</evidence>
<evidence type="ECO:0000259" key="9">
    <source>
        <dbReference type="PROSITE" id="PS52048"/>
    </source>
</evidence>
<dbReference type="PANTHER" id="PTHR10589">
    <property type="entry name" value="UBIQUITIN CARBOXYL-TERMINAL HYDROLASE"/>
    <property type="match status" value="1"/>
</dbReference>
<dbReference type="OrthoDB" id="1924260at2759"/>
<comment type="catalytic activity">
    <reaction evidence="1">
        <text>Thiol-dependent hydrolysis of ester, thioester, amide, peptide and isopeptide bonds formed by the C-terminal Gly of ubiquitin (a 76-residue protein attached to proteins as an intracellular targeting signal).</text>
        <dbReference type="EC" id="3.4.19.12"/>
    </reaction>
</comment>
<keyword evidence="3" id="KW-0645">Protease</keyword>
<keyword evidence="5" id="KW-0378">Hydrolase</keyword>
<sequence>MTARAKRRRLNDSETTADAHSDLPEKSAWNGFCEIESEPTADNACASVALLNIVNNIDDITLGDTLAGFKEFTMPFTPALRGDAIANFEFVKGIHNSFARNMDILNSDLNLKNEATASSRSKRQRDPSNADEAAFHFIAFVPALGRVWKFDGLERQPQDLAACSDGDWLEQVRSHLIGKMTEYEEDQIEFSVLSLVRDPLRDHVEHLARNVKELQRIRDRLTASQLDDLRAMLGTGVYENVLLGASPALGLTEESMHLVPALDDEGLTIDELPQEYVRLANDQRDVTRSIMEEMQLRQADDMFAEGKRHDYSAAMEFWARALARKGVLEEFLT</sequence>
<dbReference type="PANTHER" id="PTHR10589:SF29">
    <property type="entry name" value="UBIQUITIN CARBOXYL-TERMINAL HYDROLASE"/>
    <property type="match status" value="1"/>
</dbReference>
<evidence type="ECO:0000256" key="4">
    <source>
        <dbReference type="ARBA" id="ARBA00022786"/>
    </source>
</evidence>
<keyword evidence="6" id="KW-0788">Thiol protease</keyword>
<dbReference type="RefSeq" id="XP_020122961.1">
    <property type="nucleotide sequence ID" value="XM_020261838.1"/>
</dbReference>
<accession>A0A1Q5QA93</accession>
<comment type="caution">
    <text evidence="7">Lacks conserved residue(s) required for the propagation of feature annotation.</text>
</comment>
<reference evidence="10 11" key="1">
    <citation type="submission" date="2015-06" db="EMBL/GenBank/DDBJ databases">
        <title>Talaromyces atroroseus IBT 11181 draft genome.</title>
        <authorList>
            <person name="Rasmussen K.B."/>
            <person name="Rasmussen S."/>
            <person name="Petersen B."/>
            <person name="Sicheritz-Ponten T."/>
            <person name="Mortensen U.H."/>
            <person name="Thrane U."/>
        </authorList>
    </citation>
    <scope>NUCLEOTIDE SEQUENCE [LARGE SCALE GENOMIC DNA]</scope>
    <source>
        <strain evidence="10 11">IBT 11181</strain>
    </source>
</reference>
<comment type="similarity">
    <text evidence="7">Belongs to the peptidase C12 family.</text>
</comment>
<evidence type="ECO:0000256" key="6">
    <source>
        <dbReference type="ARBA" id="ARBA00022807"/>
    </source>
</evidence>